<dbReference type="InterPro" id="IPR005123">
    <property type="entry name" value="Oxoglu/Fe-dep_dioxygenase_dom"/>
</dbReference>
<dbReference type="SUPFAM" id="SSF51197">
    <property type="entry name" value="Clavaminate synthase-like"/>
    <property type="match status" value="1"/>
</dbReference>
<accession>A0AA39XHI6</accession>
<dbReference type="AlphaFoldDB" id="A0AA39XHI6"/>
<comment type="caution">
    <text evidence="3">The sequence shown here is derived from an EMBL/GenBank/DDBJ whole genome shotgun (WGS) entry which is preliminary data.</text>
</comment>
<dbReference type="GO" id="GO:0035516">
    <property type="term" value="F:broad specificity oxidative DNA demethylase activity"/>
    <property type="evidence" value="ECO:0007669"/>
    <property type="project" value="TreeGrafter"/>
</dbReference>
<keyword evidence="4" id="KW-1185">Reference proteome</keyword>
<feature type="binding site" evidence="1">
    <location>
        <position position="492"/>
    </location>
    <ligand>
        <name>2-oxoglutarate</name>
        <dbReference type="ChEBI" id="CHEBI:16810"/>
    </ligand>
</feature>
<dbReference type="EMBL" id="JAULSU010000001">
    <property type="protein sequence ID" value="KAK0633210.1"/>
    <property type="molecule type" value="Genomic_DNA"/>
</dbReference>
<name>A0AA39XHI6_9PEZI</name>
<evidence type="ECO:0000313" key="4">
    <source>
        <dbReference type="Proteomes" id="UP001175000"/>
    </source>
</evidence>
<dbReference type="InterPro" id="IPR027450">
    <property type="entry name" value="AlkB-like"/>
</dbReference>
<sequence length="622" mass="69058">VWSNKRGGLCEALDYYNAYKGSIYTSGRIVRGFLIDGESDPLDVFSAQVVIASVGGGRIKEDGAMIRPVDSPDDSVGIECVFRTWEAKTPVAIVAGKNHPKYTCTPPAAYAVLDFFHITNVWKEQELTARGHFVKVWRIRFEKVDLKKKSWWQPNGLHISDALEAPSPTVRACEYCKFDSIQIFSKGWTCLNHTCGAYYATLSDHLARDPGCLTYSSAFINQRNPNLAALGSLPNLAPPIPDLVALGSHGTDRISRRGFVCPSCGCCNRRVFWSRMVCENESCNFAQAAQIFPFPLKEIEKEATILDNYLARRSARNCINHGIILAPRHDPYAGVLNRQCINLMDTVDIGGYKVRQYILPDELGRPIGSFTLFISSPKVNAANNGPTYMFNELERADIGLRRNTVAGGTEQYEGFSRHFQQNFGATYKFGVTVQSKGFNEAHPVILMALQRLIWASKAAVEVTARMLAGHAPHEHFPPSMGNNFNELLALGYRESDSIRFHDDGEKELGPTVAALSLGSPSIMKFRPKKKETGFDGFVQRDSKGLFQTVLEVPMKHGDMMVMHGSRIHGIYEHSVEPRGERRFSLTSRFVDPAKMASDEDRADAQVNGAIPAAAASYAYDGY</sequence>
<dbReference type="GO" id="GO:0006307">
    <property type="term" value="P:DNA alkylation repair"/>
    <property type="evidence" value="ECO:0007669"/>
    <property type="project" value="TreeGrafter"/>
</dbReference>
<evidence type="ECO:0000259" key="2">
    <source>
        <dbReference type="PROSITE" id="PS51471"/>
    </source>
</evidence>
<evidence type="ECO:0000256" key="1">
    <source>
        <dbReference type="PIRSR" id="PIRSR632852-1"/>
    </source>
</evidence>
<feature type="binding site" evidence="1">
    <location>
        <position position="501"/>
    </location>
    <ligand>
        <name>2-oxoglutarate</name>
        <dbReference type="ChEBI" id="CHEBI:16810"/>
    </ligand>
</feature>
<organism evidence="3 4">
    <name type="scientific">Immersiella caudata</name>
    <dbReference type="NCBI Taxonomy" id="314043"/>
    <lineage>
        <taxon>Eukaryota</taxon>
        <taxon>Fungi</taxon>
        <taxon>Dikarya</taxon>
        <taxon>Ascomycota</taxon>
        <taxon>Pezizomycotina</taxon>
        <taxon>Sordariomycetes</taxon>
        <taxon>Sordariomycetidae</taxon>
        <taxon>Sordariales</taxon>
        <taxon>Lasiosphaeriaceae</taxon>
        <taxon>Immersiella</taxon>
    </lineage>
</organism>
<evidence type="ECO:0000313" key="3">
    <source>
        <dbReference type="EMBL" id="KAK0633210.1"/>
    </source>
</evidence>
<dbReference type="Pfam" id="PF13532">
    <property type="entry name" value="2OG-FeII_Oxy_2"/>
    <property type="match status" value="1"/>
</dbReference>
<dbReference type="Proteomes" id="UP001175000">
    <property type="component" value="Unassembled WGS sequence"/>
</dbReference>
<dbReference type="Gene3D" id="2.60.120.590">
    <property type="entry name" value="Alpha-ketoglutarate-dependent dioxygenase AlkB-like"/>
    <property type="match status" value="1"/>
</dbReference>
<dbReference type="InterPro" id="IPR037151">
    <property type="entry name" value="AlkB-like_sf"/>
</dbReference>
<dbReference type="InterPro" id="IPR032852">
    <property type="entry name" value="ALKBH2"/>
</dbReference>
<protein>
    <recommendedName>
        <fullName evidence="2">Fe2OG dioxygenase domain-containing protein</fullName>
    </recommendedName>
</protein>
<dbReference type="PANTHER" id="PTHR31573:SF4">
    <property type="entry name" value="FE2OG DIOXYGENASE DOMAIN-CONTAINING PROTEIN"/>
    <property type="match status" value="1"/>
</dbReference>
<proteinExistence type="predicted"/>
<dbReference type="PANTHER" id="PTHR31573">
    <property type="entry name" value="ALPHA-KETOGLUTARATE-DEPENDENT DIOXYGENASE ALKB HOMOLOG 2"/>
    <property type="match status" value="1"/>
</dbReference>
<dbReference type="PROSITE" id="PS51471">
    <property type="entry name" value="FE2OG_OXY"/>
    <property type="match status" value="1"/>
</dbReference>
<gene>
    <name evidence="3" type="ORF">B0T14DRAFT_418195</name>
</gene>
<feature type="domain" description="Fe2OG dioxygenase" evidence="2">
    <location>
        <begin position="483"/>
        <end position="591"/>
    </location>
</feature>
<reference evidence="3" key="1">
    <citation type="submission" date="2023-06" db="EMBL/GenBank/DDBJ databases">
        <title>Genome-scale phylogeny and comparative genomics of the fungal order Sordariales.</title>
        <authorList>
            <consortium name="Lawrence Berkeley National Laboratory"/>
            <person name="Hensen N."/>
            <person name="Bonometti L."/>
            <person name="Westerberg I."/>
            <person name="Brannstrom I.O."/>
            <person name="Guillou S."/>
            <person name="Cros-Aarteil S."/>
            <person name="Calhoun S."/>
            <person name="Haridas S."/>
            <person name="Kuo A."/>
            <person name="Mondo S."/>
            <person name="Pangilinan J."/>
            <person name="Riley R."/>
            <person name="Labutti K."/>
            <person name="Andreopoulos B."/>
            <person name="Lipzen A."/>
            <person name="Chen C."/>
            <person name="Yanf M."/>
            <person name="Daum C."/>
            <person name="Ng V."/>
            <person name="Clum A."/>
            <person name="Steindorff A."/>
            <person name="Ohm R."/>
            <person name="Martin F."/>
            <person name="Silar P."/>
            <person name="Natvig D."/>
            <person name="Lalanne C."/>
            <person name="Gautier V."/>
            <person name="Ament-Velasquez S.L."/>
            <person name="Kruys A."/>
            <person name="Hutchinson M.I."/>
            <person name="Powell A.J."/>
            <person name="Barry K."/>
            <person name="Miller A.N."/>
            <person name="Grigoriev I.V."/>
            <person name="Debuchy R."/>
            <person name="Gladieux P."/>
            <person name="Thoren M.H."/>
            <person name="Johannesson H."/>
        </authorList>
    </citation>
    <scope>NUCLEOTIDE SEQUENCE</scope>
    <source>
        <strain evidence="3">CBS 606.72</strain>
    </source>
</reference>
<feature type="non-terminal residue" evidence="3">
    <location>
        <position position="1"/>
    </location>
</feature>
<dbReference type="GO" id="GO:0008198">
    <property type="term" value="F:ferrous iron binding"/>
    <property type="evidence" value="ECO:0007669"/>
    <property type="project" value="TreeGrafter"/>
</dbReference>
<dbReference type="GO" id="GO:0051747">
    <property type="term" value="F:cytosine C-5 DNA demethylase activity"/>
    <property type="evidence" value="ECO:0007669"/>
    <property type="project" value="TreeGrafter"/>
</dbReference>
<feature type="binding site" evidence="1">
    <location>
        <position position="573"/>
    </location>
    <ligand>
        <name>2-oxoglutarate</name>
        <dbReference type="ChEBI" id="CHEBI:16810"/>
    </ligand>
</feature>